<dbReference type="PANTHER" id="PTHR46929:SF3">
    <property type="entry name" value="MYB_SANT-LIKE DOMAIN-CONTAINING PROTEIN"/>
    <property type="match status" value="1"/>
</dbReference>
<organism evidence="3 4">
    <name type="scientific">Candolleomyces aberdarensis</name>
    <dbReference type="NCBI Taxonomy" id="2316362"/>
    <lineage>
        <taxon>Eukaryota</taxon>
        <taxon>Fungi</taxon>
        <taxon>Dikarya</taxon>
        <taxon>Basidiomycota</taxon>
        <taxon>Agaricomycotina</taxon>
        <taxon>Agaricomycetes</taxon>
        <taxon>Agaricomycetidae</taxon>
        <taxon>Agaricales</taxon>
        <taxon>Agaricineae</taxon>
        <taxon>Psathyrellaceae</taxon>
        <taxon>Candolleomyces</taxon>
    </lineage>
</organism>
<evidence type="ECO:0000256" key="1">
    <source>
        <dbReference type="SAM" id="MobiDB-lite"/>
    </source>
</evidence>
<evidence type="ECO:0000259" key="2">
    <source>
        <dbReference type="Pfam" id="PF12776"/>
    </source>
</evidence>
<evidence type="ECO:0000313" key="3">
    <source>
        <dbReference type="EMBL" id="RXW12433.1"/>
    </source>
</evidence>
<feature type="region of interest" description="Disordered" evidence="1">
    <location>
        <begin position="122"/>
        <end position="201"/>
    </location>
</feature>
<comment type="caution">
    <text evidence="3">The sequence shown here is derived from an EMBL/GenBank/DDBJ whole genome shotgun (WGS) entry which is preliminary data.</text>
</comment>
<reference evidence="3 4" key="1">
    <citation type="submission" date="2019-01" db="EMBL/GenBank/DDBJ databases">
        <title>Draft genome sequence of Psathyrella aberdarensis IHI B618.</title>
        <authorList>
            <person name="Buettner E."/>
            <person name="Kellner H."/>
        </authorList>
    </citation>
    <scope>NUCLEOTIDE SEQUENCE [LARGE SCALE GENOMIC DNA]</scope>
    <source>
        <strain evidence="3 4">IHI B618</strain>
    </source>
</reference>
<dbReference type="Proteomes" id="UP000290288">
    <property type="component" value="Unassembled WGS sequence"/>
</dbReference>
<evidence type="ECO:0000313" key="4">
    <source>
        <dbReference type="Proteomes" id="UP000290288"/>
    </source>
</evidence>
<dbReference type="InterPro" id="IPR024752">
    <property type="entry name" value="Myb/SANT-like_dom"/>
</dbReference>
<dbReference type="EMBL" id="SDEE01001243">
    <property type="protein sequence ID" value="RXW12433.1"/>
    <property type="molecule type" value="Genomic_DNA"/>
</dbReference>
<feature type="compositionally biased region" description="Basic residues" evidence="1">
    <location>
        <begin position="186"/>
        <end position="196"/>
    </location>
</feature>
<feature type="compositionally biased region" description="Low complexity" evidence="1">
    <location>
        <begin position="123"/>
        <end position="146"/>
    </location>
</feature>
<gene>
    <name evidence="3" type="ORF">EST38_g13422</name>
</gene>
<dbReference type="PANTHER" id="PTHR46929">
    <property type="entry name" value="EXPRESSED PROTEIN"/>
    <property type="match status" value="1"/>
</dbReference>
<proteinExistence type="predicted"/>
<dbReference type="AlphaFoldDB" id="A0A4Q2CZZ2"/>
<feature type="region of interest" description="Disordered" evidence="1">
    <location>
        <begin position="1"/>
        <end position="25"/>
    </location>
</feature>
<protein>
    <recommendedName>
        <fullName evidence="2">Myb/SANT-like domain-containing protein</fullName>
    </recommendedName>
</protein>
<accession>A0A4Q2CZZ2</accession>
<feature type="domain" description="Myb/SANT-like" evidence="2">
    <location>
        <begin position="24"/>
        <end position="97"/>
    </location>
</feature>
<dbReference type="Pfam" id="PF12776">
    <property type="entry name" value="Myb_DNA-bind_3"/>
    <property type="match status" value="1"/>
</dbReference>
<dbReference type="OrthoDB" id="76215at2759"/>
<name>A0A4Q2CZZ2_9AGAR</name>
<keyword evidence="4" id="KW-1185">Reference proteome</keyword>
<dbReference type="STRING" id="2316362.A0A4Q2CZZ2"/>
<sequence length="280" mass="30617">MGRKKSNNTDPNKENQPPARNKCTWSEQDDEVLLRVLQSEKAAGNQSQNGWKAQVWNTIVAALEKEGLLGTPPKTTKKIQDHYANAHPKASKWKKKTFVHYDAMAYLVDGIIATGAGAFNPGDTPASSPAPESASTATPASSSDDTMPATQPEEDLQSEKADVLPTAPPTAPSGKRQRADSDSPSPRHRVPPSKRAKKDEAMTGALLAISQALQPDMSQDVDYHAKAIELLEEDGNLSDDEMVEAFSLMDKNTNISKTFCTIRRKPLRTSYIQKLIYNTN</sequence>